<evidence type="ECO:0000256" key="1">
    <source>
        <dbReference type="SAM" id="SignalP"/>
    </source>
</evidence>
<protein>
    <recommendedName>
        <fullName evidence="4">Carboxypeptidase regulatory-like domain-containing protein</fullName>
    </recommendedName>
</protein>
<dbReference type="PROSITE" id="PS51257">
    <property type="entry name" value="PROKAR_LIPOPROTEIN"/>
    <property type="match status" value="1"/>
</dbReference>
<reference evidence="3" key="1">
    <citation type="submission" date="2017-04" db="EMBL/GenBank/DDBJ databases">
        <title>Function of individual gut microbiota members based on whole genome sequencing of pure cultures obtained from chicken caecum.</title>
        <authorList>
            <person name="Medvecky M."/>
            <person name="Cejkova D."/>
            <person name="Polansky O."/>
            <person name="Karasova D."/>
            <person name="Kubasova T."/>
            <person name="Cizek A."/>
            <person name="Rychlik I."/>
        </authorList>
    </citation>
    <scope>NUCLEOTIDE SEQUENCE [LARGE SCALE GENOMIC DNA]</scope>
    <source>
        <strain evidence="3">An90</strain>
    </source>
</reference>
<feature type="chain" id="PRO_5013119243" description="Carboxypeptidase regulatory-like domain-containing protein" evidence="1">
    <location>
        <begin position="22"/>
        <end position="443"/>
    </location>
</feature>
<dbReference type="AlphaFoldDB" id="A0A1Y3QVG3"/>
<dbReference type="Proteomes" id="UP000195772">
    <property type="component" value="Unassembled WGS sequence"/>
</dbReference>
<feature type="signal peptide" evidence="1">
    <location>
        <begin position="1"/>
        <end position="21"/>
    </location>
</feature>
<comment type="caution">
    <text evidence="2">The sequence shown here is derived from an EMBL/GenBank/DDBJ whole genome shotgun (WGS) entry which is preliminary data.</text>
</comment>
<evidence type="ECO:0000313" key="3">
    <source>
        <dbReference type="Proteomes" id="UP000195772"/>
    </source>
</evidence>
<organism evidence="2 3">
    <name type="scientific">Alistipes onderdonkii</name>
    <dbReference type="NCBI Taxonomy" id="328813"/>
    <lineage>
        <taxon>Bacteria</taxon>
        <taxon>Pseudomonadati</taxon>
        <taxon>Bacteroidota</taxon>
        <taxon>Bacteroidia</taxon>
        <taxon>Bacteroidales</taxon>
        <taxon>Rikenellaceae</taxon>
        <taxon>Alistipes</taxon>
    </lineage>
</organism>
<name>A0A1Y3QVG3_9BACT</name>
<sequence>MKTISKLFMPVLFLLGTTLLAGCEDSKPPIDESEPENPTLFEYVLTVVDDTTGQPRAEESVTIKRTNKAGDVIHSSTDYTTDADGIISMNVRSGYYVAEAAFEPGGKKDVIHKFEVANHLLKSTMHLKDPNPDIYPHQSVITIRNAKTGSVWAQKEFQLYSVAAGAATHVGTYTTGADGKWTGELLSGLYRIACRFDDTLPEMTATTADFSIKRDMPNTGEIDVLPVLFWDDFSWVEADWGEQMLDGQLAEIMPWYASVDPPAANSAAQREQQWTSLTNQEHIAIRDSKGYLTPGTYQPNNAARFIFFRTGMIKFGTTKRSGALGTPKITGLAANSTILFTFDANPLHTVSGGAWSIPDSKNALKLKITLSGAGSFKEGEAVGEVLLDNPSGLEGGWPVDRWNNLSVTVYGADANTQIVIGTPNEPDKPARFIVDNFVIKEVL</sequence>
<accession>A0A1Y3QVG3</accession>
<proteinExistence type="predicted"/>
<evidence type="ECO:0008006" key="4">
    <source>
        <dbReference type="Google" id="ProtNLM"/>
    </source>
</evidence>
<dbReference type="EMBL" id="NFHB01000005">
    <property type="protein sequence ID" value="OUN03095.1"/>
    <property type="molecule type" value="Genomic_DNA"/>
</dbReference>
<dbReference type="RefSeq" id="WP_087402380.1">
    <property type="nucleotide sequence ID" value="NZ_JADCKD010000009.1"/>
</dbReference>
<dbReference type="OrthoDB" id="9865077at2"/>
<evidence type="ECO:0000313" key="2">
    <source>
        <dbReference type="EMBL" id="OUN03095.1"/>
    </source>
</evidence>
<keyword evidence="1" id="KW-0732">Signal</keyword>
<gene>
    <name evidence="2" type="ORF">B5G41_08580</name>
</gene>